<feature type="compositionally biased region" description="Acidic residues" evidence="1">
    <location>
        <begin position="264"/>
        <end position="275"/>
    </location>
</feature>
<evidence type="ECO:0000256" key="1">
    <source>
        <dbReference type="SAM" id="MobiDB-lite"/>
    </source>
</evidence>
<evidence type="ECO:0000313" key="4">
    <source>
        <dbReference type="Proteomes" id="UP001549921"/>
    </source>
</evidence>
<protein>
    <recommendedName>
        <fullName evidence="2">MRN complex-interacting protein N-terminal domain-containing protein</fullName>
    </recommendedName>
</protein>
<dbReference type="PANTHER" id="PTHR15863">
    <property type="entry name" value="MRN COMPLEX-INTERACTING PROTEIN"/>
    <property type="match status" value="1"/>
</dbReference>
<feature type="region of interest" description="Disordered" evidence="1">
    <location>
        <begin position="261"/>
        <end position="289"/>
    </location>
</feature>
<accession>A0ABD0TL56</accession>
<proteinExistence type="predicted"/>
<organism evidence="3 4">
    <name type="scientific">Loxostege sticticalis</name>
    <name type="common">Beet webworm moth</name>
    <dbReference type="NCBI Taxonomy" id="481309"/>
    <lineage>
        <taxon>Eukaryota</taxon>
        <taxon>Metazoa</taxon>
        <taxon>Ecdysozoa</taxon>
        <taxon>Arthropoda</taxon>
        <taxon>Hexapoda</taxon>
        <taxon>Insecta</taxon>
        <taxon>Pterygota</taxon>
        <taxon>Neoptera</taxon>
        <taxon>Endopterygota</taxon>
        <taxon>Lepidoptera</taxon>
        <taxon>Glossata</taxon>
        <taxon>Ditrysia</taxon>
        <taxon>Pyraloidea</taxon>
        <taxon>Crambidae</taxon>
        <taxon>Pyraustinae</taxon>
        <taxon>Loxostege</taxon>
    </lineage>
</organism>
<dbReference type="AlphaFoldDB" id="A0ABD0TL56"/>
<gene>
    <name evidence="3" type="ORF">ABMA28_011920</name>
</gene>
<dbReference type="Proteomes" id="UP001549921">
    <property type="component" value="Unassembled WGS sequence"/>
</dbReference>
<sequence>MPQMFQVLRCYKCLVFQVHQTKKSNKFQCKMCGEKQSIKRHYGLGNGQECRKHVQKLNGIRGEMDETKSSQSISTDDENENTTNVTPTVQSLQNKPSKWSEYVEKSVENTETAKSDDDKMYLDDSEVVLEIPKKRRKICNKRFNRNQSTKTCFDSVQSEENYVSSSTCVPKHGPTNFGSTQFGNVMKNKTFTPPVKKDTSLPSDFEIPSHSSKWAGLDNDLVVNEPSNSEDTEFSPLQTNANTGKTFVPPTINKNSKWAKFADDNENVEENESEESNLSQNKSQNDPHTLFSLCDDYELDDYLAI</sequence>
<dbReference type="InterPro" id="IPR049472">
    <property type="entry name" value="MRNIP_N"/>
</dbReference>
<name>A0ABD0TL56_LOXSC</name>
<feature type="compositionally biased region" description="Polar residues" evidence="1">
    <location>
        <begin position="234"/>
        <end position="245"/>
    </location>
</feature>
<dbReference type="PANTHER" id="PTHR15863:SF2">
    <property type="entry name" value="MRN COMPLEX-INTERACTING PROTEIN"/>
    <property type="match status" value="1"/>
</dbReference>
<feature type="region of interest" description="Disordered" evidence="1">
    <location>
        <begin position="225"/>
        <end position="249"/>
    </location>
</feature>
<dbReference type="Pfam" id="PF15749">
    <property type="entry name" value="MRNIP"/>
    <property type="match status" value="1"/>
</dbReference>
<evidence type="ECO:0000259" key="2">
    <source>
        <dbReference type="Pfam" id="PF15749"/>
    </source>
</evidence>
<reference evidence="3 4" key="1">
    <citation type="submission" date="2024-06" db="EMBL/GenBank/DDBJ databases">
        <title>A chromosome-level genome assembly of beet webworm, Loxostege sticticalis.</title>
        <authorList>
            <person name="Zhang Y."/>
        </authorList>
    </citation>
    <scope>NUCLEOTIDE SEQUENCE [LARGE SCALE GENOMIC DNA]</scope>
    <source>
        <strain evidence="3">AQ028</strain>
        <tissue evidence="3">Male pupae</tissue>
    </source>
</reference>
<dbReference type="InterPro" id="IPR032739">
    <property type="entry name" value="MRNIP"/>
</dbReference>
<dbReference type="EMBL" id="JBEDNZ010000003">
    <property type="protein sequence ID" value="KAL0850010.1"/>
    <property type="molecule type" value="Genomic_DNA"/>
</dbReference>
<evidence type="ECO:0000313" key="3">
    <source>
        <dbReference type="EMBL" id="KAL0850010.1"/>
    </source>
</evidence>
<comment type="caution">
    <text evidence="3">The sequence shown here is derived from an EMBL/GenBank/DDBJ whole genome shotgun (WGS) entry which is preliminary data.</text>
</comment>
<feature type="domain" description="MRN complex-interacting protein N-terminal" evidence="2">
    <location>
        <begin position="7"/>
        <end position="102"/>
    </location>
</feature>
<feature type="region of interest" description="Disordered" evidence="1">
    <location>
        <begin position="61"/>
        <end position="97"/>
    </location>
</feature>